<organism evidence="3 4">
    <name type="scientific">Pontibacillus yanchengensis</name>
    <dbReference type="NCBI Taxonomy" id="462910"/>
    <lineage>
        <taxon>Bacteria</taxon>
        <taxon>Bacillati</taxon>
        <taxon>Bacillota</taxon>
        <taxon>Bacilli</taxon>
        <taxon>Bacillales</taxon>
        <taxon>Bacillaceae</taxon>
        <taxon>Pontibacillus</taxon>
    </lineage>
</organism>
<feature type="transmembrane region" description="Helical" evidence="1">
    <location>
        <begin position="80"/>
        <end position="98"/>
    </location>
</feature>
<dbReference type="InterPro" id="IPR009597">
    <property type="entry name" value="DUF1206"/>
</dbReference>
<comment type="caution">
    <text evidence="3">The sequence shown here is derived from an EMBL/GenBank/DDBJ whole genome shotgun (WGS) entry which is preliminary data.</text>
</comment>
<dbReference type="AlphaFoldDB" id="A0A6I4ZRP9"/>
<feature type="transmembrane region" description="Helical" evidence="1">
    <location>
        <begin position="119"/>
        <end position="141"/>
    </location>
</feature>
<gene>
    <name evidence="3" type="ORF">GLW05_04660</name>
</gene>
<feature type="domain" description="DUF1206" evidence="2">
    <location>
        <begin position="35"/>
        <end position="99"/>
    </location>
</feature>
<feature type="transmembrane region" description="Helical" evidence="1">
    <location>
        <begin position="212"/>
        <end position="229"/>
    </location>
</feature>
<evidence type="ECO:0000313" key="3">
    <source>
        <dbReference type="EMBL" id="MYL32885.1"/>
    </source>
</evidence>
<dbReference type="EMBL" id="WMEQ01000002">
    <property type="protein sequence ID" value="MYL32885.1"/>
    <property type="molecule type" value="Genomic_DNA"/>
</dbReference>
<feature type="transmembrane region" description="Helical" evidence="1">
    <location>
        <begin position="161"/>
        <end position="182"/>
    </location>
</feature>
<name>A0A6I4ZRP9_9BACI</name>
<keyword evidence="1" id="KW-0812">Transmembrane</keyword>
<evidence type="ECO:0000259" key="2">
    <source>
        <dbReference type="Pfam" id="PF06724"/>
    </source>
</evidence>
<sequence>MELDSSLEVTKKRAERKGKQATQDVKPWVRAFARFGYTAKGTIYVLLGALSLMAALGIGGKTTGSKGALDTLAKQQFGNILLWLTTIGLIGYIVWRLIQLIKNPENKGIGSRVGYLLSGIMYGALAMKAFSILIGALQSGGGSSGGSTKQSLTAKVLAQPMGQYVIMGVGGAIILYGLYEMYRGMTEKFKKQFNYSEMTKKEKSAVSKTGKIGLLSRGVVFGLIGYFFIQTAMKAQTSQALGLDAALSKLAGQPNGQWLLGIVSAGLLLFGIFQILKGKNRHLRLS</sequence>
<dbReference type="Proteomes" id="UP000468638">
    <property type="component" value="Unassembled WGS sequence"/>
</dbReference>
<evidence type="ECO:0000313" key="4">
    <source>
        <dbReference type="Proteomes" id="UP000468638"/>
    </source>
</evidence>
<proteinExistence type="predicted"/>
<accession>A0A6I4ZRP9</accession>
<keyword evidence="1" id="KW-1133">Transmembrane helix</keyword>
<feature type="transmembrane region" description="Helical" evidence="1">
    <location>
        <begin position="258"/>
        <end position="276"/>
    </location>
</feature>
<feature type="domain" description="DUF1206" evidence="2">
    <location>
        <begin position="212"/>
        <end position="279"/>
    </location>
</feature>
<protein>
    <submittedName>
        <fullName evidence="3">DUF1206 domain-containing protein</fullName>
    </submittedName>
</protein>
<keyword evidence="1" id="KW-0472">Membrane</keyword>
<reference evidence="3 4" key="1">
    <citation type="submission" date="2019-11" db="EMBL/GenBank/DDBJ databases">
        <title>Genome sequences of 17 halophilic strains isolated from different environments.</title>
        <authorList>
            <person name="Furrow R.E."/>
        </authorList>
    </citation>
    <scope>NUCLEOTIDE SEQUENCE [LARGE SCALE GENOMIC DNA]</scope>
    <source>
        <strain evidence="3 4">22514_16_FS</strain>
    </source>
</reference>
<dbReference type="OrthoDB" id="5702018at2"/>
<evidence type="ECO:0000256" key="1">
    <source>
        <dbReference type="SAM" id="Phobius"/>
    </source>
</evidence>
<dbReference type="Pfam" id="PF06724">
    <property type="entry name" value="DUF1206"/>
    <property type="match status" value="3"/>
</dbReference>
<feature type="domain" description="DUF1206" evidence="2">
    <location>
        <begin position="113"/>
        <end position="186"/>
    </location>
</feature>
<feature type="transmembrane region" description="Helical" evidence="1">
    <location>
        <begin position="42"/>
        <end position="60"/>
    </location>
</feature>